<evidence type="ECO:0000256" key="1">
    <source>
        <dbReference type="ARBA" id="ARBA00004651"/>
    </source>
</evidence>
<keyword evidence="3 6" id="KW-0812">Transmembrane</keyword>
<dbReference type="PANTHER" id="PTHR30572">
    <property type="entry name" value="MEMBRANE COMPONENT OF TRANSPORTER-RELATED"/>
    <property type="match status" value="1"/>
</dbReference>
<evidence type="ECO:0000256" key="2">
    <source>
        <dbReference type="ARBA" id="ARBA00022475"/>
    </source>
</evidence>
<protein>
    <submittedName>
        <fullName evidence="11">ABC transporter permease</fullName>
    </submittedName>
    <submittedName>
        <fullName evidence="9">FtsX-like permease family protein</fullName>
    </submittedName>
</protein>
<dbReference type="EMBL" id="QRKC01000009">
    <property type="protein sequence ID" value="RHH75090.1"/>
    <property type="molecule type" value="Genomic_DNA"/>
</dbReference>
<comment type="caution">
    <text evidence="11">The sequence shown here is derived from an EMBL/GenBank/DDBJ whole genome shotgun (WGS) entry which is preliminary data.</text>
</comment>
<evidence type="ECO:0000256" key="3">
    <source>
        <dbReference type="ARBA" id="ARBA00022692"/>
    </source>
</evidence>
<dbReference type="Proteomes" id="UP000283732">
    <property type="component" value="Unassembled WGS sequence"/>
</dbReference>
<evidence type="ECO:0000259" key="7">
    <source>
        <dbReference type="Pfam" id="PF02687"/>
    </source>
</evidence>
<evidence type="ECO:0000313" key="14">
    <source>
        <dbReference type="Proteomes" id="UP000437446"/>
    </source>
</evidence>
<dbReference type="PANTHER" id="PTHR30572:SF18">
    <property type="entry name" value="ABC-TYPE MACROLIDE FAMILY EXPORT SYSTEM PERMEASE COMPONENT 2"/>
    <property type="match status" value="1"/>
</dbReference>
<gene>
    <name evidence="11" type="ORF">DW191_16320</name>
    <name evidence="10" type="ORF">DW986_15910</name>
    <name evidence="9" type="ORF">GMD66_13750</name>
</gene>
<evidence type="ECO:0000313" key="10">
    <source>
        <dbReference type="EMBL" id="RGZ44805.1"/>
    </source>
</evidence>
<evidence type="ECO:0000259" key="8">
    <source>
        <dbReference type="Pfam" id="PF12704"/>
    </source>
</evidence>
<reference evidence="9 14" key="2">
    <citation type="journal article" date="2019" name="Nat. Med.">
        <title>A library of human gut bacterial isolates paired with longitudinal multiomics data enables mechanistic microbiome research.</title>
        <authorList>
            <person name="Poyet M."/>
            <person name="Groussin M."/>
            <person name="Gibbons S.M."/>
            <person name="Avila-Pacheco J."/>
            <person name="Jiang X."/>
            <person name="Kearney S.M."/>
            <person name="Perrotta A.R."/>
            <person name="Berdy B."/>
            <person name="Zhao S."/>
            <person name="Lieberman T.D."/>
            <person name="Swanson P.K."/>
            <person name="Smith M."/>
            <person name="Roesemann S."/>
            <person name="Alexander J.E."/>
            <person name="Rich S.A."/>
            <person name="Livny J."/>
            <person name="Vlamakis H."/>
            <person name="Clish C."/>
            <person name="Bullock K."/>
            <person name="Deik A."/>
            <person name="Scott J."/>
            <person name="Pierce K.A."/>
            <person name="Xavier R.J."/>
            <person name="Alm E.J."/>
        </authorList>
    </citation>
    <scope>NUCLEOTIDE SEQUENCE [LARGE SCALE GENOMIC DNA]</scope>
    <source>
        <strain evidence="9 14">BIOML-A25</strain>
    </source>
</reference>
<feature type="transmembrane region" description="Helical" evidence="6">
    <location>
        <begin position="290"/>
        <end position="309"/>
    </location>
</feature>
<feature type="transmembrane region" description="Helical" evidence="6">
    <location>
        <begin position="21"/>
        <end position="43"/>
    </location>
</feature>
<keyword evidence="4 6" id="KW-1133">Transmembrane helix</keyword>
<dbReference type="EMBL" id="QSEF01000025">
    <property type="protein sequence ID" value="RGZ44805.1"/>
    <property type="molecule type" value="Genomic_DNA"/>
</dbReference>
<keyword evidence="5 6" id="KW-0472">Membrane</keyword>
<dbReference type="InterPro" id="IPR025857">
    <property type="entry name" value="MacB_PCD"/>
</dbReference>
<feature type="transmembrane region" description="Helical" evidence="6">
    <location>
        <begin position="345"/>
        <end position="365"/>
    </location>
</feature>
<comment type="subcellular location">
    <subcellularLocation>
        <location evidence="1">Cell membrane</location>
        <topology evidence="1">Multi-pass membrane protein</topology>
    </subcellularLocation>
</comment>
<dbReference type="InterPro" id="IPR050250">
    <property type="entry name" value="Macrolide_Exporter_MacB"/>
</dbReference>
<dbReference type="Pfam" id="PF12704">
    <property type="entry name" value="MacB_PCD"/>
    <property type="match status" value="1"/>
</dbReference>
<feature type="domain" description="ABC3 transporter permease C-terminal" evidence="7">
    <location>
        <begin position="295"/>
        <end position="417"/>
    </location>
</feature>
<evidence type="ECO:0000313" key="12">
    <source>
        <dbReference type="Proteomes" id="UP000283732"/>
    </source>
</evidence>
<feature type="transmembrane region" description="Helical" evidence="6">
    <location>
        <begin position="385"/>
        <end position="404"/>
    </location>
</feature>
<dbReference type="InterPro" id="IPR003838">
    <property type="entry name" value="ABC3_permease_C"/>
</dbReference>
<evidence type="ECO:0000313" key="13">
    <source>
        <dbReference type="Proteomes" id="UP000285173"/>
    </source>
</evidence>
<proteinExistence type="predicted"/>
<keyword evidence="2" id="KW-1003">Cell membrane</keyword>
<dbReference type="Pfam" id="PF02687">
    <property type="entry name" value="FtsX"/>
    <property type="match status" value="1"/>
</dbReference>
<reference evidence="12 13" key="1">
    <citation type="submission" date="2018-08" db="EMBL/GenBank/DDBJ databases">
        <title>A genome reference for cultivated species of the human gut microbiota.</title>
        <authorList>
            <person name="Zou Y."/>
            <person name="Xue W."/>
            <person name="Luo G."/>
        </authorList>
    </citation>
    <scope>NUCLEOTIDE SEQUENCE [LARGE SCALE GENOMIC DNA]</scope>
    <source>
        <strain evidence="11 12">AM16-50</strain>
        <strain evidence="10 13">AM50-15</strain>
    </source>
</reference>
<evidence type="ECO:0000313" key="9">
    <source>
        <dbReference type="EMBL" id="MTU30252.1"/>
    </source>
</evidence>
<evidence type="ECO:0000313" key="11">
    <source>
        <dbReference type="EMBL" id="RHH75090.1"/>
    </source>
</evidence>
<dbReference type="Proteomes" id="UP000437446">
    <property type="component" value="Unassembled WGS sequence"/>
</dbReference>
<feature type="domain" description="MacB-like periplasmic core" evidence="8">
    <location>
        <begin position="20"/>
        <end position="247"/>
    </location>
</feature>
<dbReference type="AlphaFoldDB" id="A0A3R6HJW6"/>
<organism evidence="11 12">
    <name type="scientific">Parabacteroides merdae</name>
    <dbReference type="NCBI Taxonomy" id="46503"/>
    <lineage>
        <taxon>Bacteria</taxon>
        <taxon>Pseudomonadati</taxon>
        <taxon>Bacteroidota</taxon>
        <taxon>Bacteroidia</taxon>
        <taxon>Bacteroidales</taxon>
        <taxon>Tannerellaceae</taxon>
        <taxon>Parabacteroides</taxon>
    </lineage>
</organism>
<dbReference type="Proteomes" id="UP000285173">
    <property type="component" value="Unassembled WGS sequence"/>
</dbReference>
<evidence type="ECO:0000256" key="6">
    <source>
        <dbReference type="SAM" id="Phobius"/>
    </source>
</evidence>
<sequence length="423" mass="47656">MMEHYFKQAFRLLKENKLLSVISIIGTALAICMIMVIVILYVVNTAGFKPEINRVRSYYFTSVMSEGKEDGRRISYGNAGLPFIRECYYPLKSAELVTAVIRDDWSKQSATSMDGRNSYNSRIIETDPAFWKFFDFDFICGAPFTQANFESGIREAVLSESVARVLFGSEQAVGKEIKLDFTVFRVCGVVKDISRFAKEAYADIWIPYTATSACNNNWNEGIGGLFNCYVMLKEGCSRDELKREVDERVRLYNSKLSDCRARIFDQPHSQVEQWMRISEKGQGETVAKVYLRYAIILFVLLLVPALNLSGITFSRMRKRIAELGVRRAFGATKGNIIGQVLMENLVLTLIGGLLGLCLSFVAMWLLRDWLLVTSLGEAGLSMSMLNGYVFLAALFFCLVMNLMSAGLPAWKVSRVNITESING</sequence>
<name>A0A3R6HJW6_9BACT</name>
<evidence type="ECO:0000256" key="5">
    <source>
        <dbReference type="ARBA" id="ARBA00023136"/>
    </source>
</evidence>
<accession>A0A3R6HJW6</accession>
<dbReference type="GO" id="GO:0005886">
    <property type="term" value="C:plasma membrane"/>
    <property type="evidence" value="ECO:0007669"/>
    <property type="project" value="UniProtKB-SubCell"/>
</dbReference>
<dbReference type="GO" id="GO:0022857">
    <property type="term" value="F:transmembrane transporter activity"/>
    <property type="evidence" value="ECO:0007669"/>
    <property type="project" value="TreeGrafter"/>
</dbReference>
<evidence type="ECO:0000256" key="4">
    <source>
        <dbReference type="ARBA" id="ARBA00022989"/>
    </source>
</evidence>
<dbReference type="EMBL" id="WNCR01000007">
    <property type="protein sequence ID" value="MTU30252.1"/>
    <property type="molecule type" value="Genomic_DNA"/>
</dbReference>